<keyword evidence="3" id="KW-0238">DNA-binding</keyword>
<dbReference type="Pfam" id="PF00172">
    <property type="entry name" value="Zn_clus"/>
    <property type="match status" value="1"/>
</dbReference>
<dbReference type="PROSITE" id="PS50048">
    <property type="entry name" value="ZN2_CY6_FUNGAL_2"/>
    <property type="match status" value="1"/>
</dbReference>
<dbReference type="Proteomes" id="UP001303473">
    <property type="component" value="Unassembled WGS sequence"/>
</dbReference>
<feature type="region of interest" description="Disordered" evidence="6">
    <location>
        <begin position="91"/>
        <end position="169"/>
    </location>
</feature>
<evidence type="ECO:0000256" key="6">
    <source>
        <dbReference type="SAM" id="MobiDB-lite"/>
    </source>
</evidence>
<keyword evidence="5" id="KW-0539">Nucleus</keyword>
<evidence type="ECO:0000313" key="9">
    <source>
        <dbReference type="Proteomes" id="UP001303473"/>
    </source>
</evidence>
<dbReference type="PROSITE" id="PS00463">
    <property type="entry name" value="ZN2_CY6_FUNGAL_1"/>
    <property type="match status" value="1"/>
</dbReference>
<evidence type="ECO:0000256" key="2">
    <source>
        <dbReference type="ARBA" id="ARBA00023015"/>
    </source>
</evidence>
<dbReference type="InterPro" id="IPR036864">
    <property type="entry name" value="Zn2-C6_fun-type_DNA-bd_sf"/>
</dbReference>
<organism evidence="8 9">
    <name type="scientific">Diplogelasinospora grovesii</name>
    <dbReference type="NCBI Taxonomy" id="303347"/>
    <lineage>
        <taxon>Eukaryota</taxon>
        <taxon>Fungi</taxon>
        <taxon>Dikarya</taxon>
        <taxon>Ascomycota</taxon>
        <taxon>Pezizomycotina</taxon>
        <taxon>Sordariomycetes</taxon>
        <taxon>Sordariomycetidae</taxon>
        <taxon>Sordariales</taxon>
        <taxon>Diplogelasinosporaceae</taxon>
        <taxon>Diplogelasinospora</taxon>
    </lineage>
</organism>
<evidence type="ECO:0000256" key="5">
    <source>
        <dbReference type="ARBA" id="ARBA00023242"/>
    </source>
</evidence>
<keyword evidence="9" id="KW-1185">Reference proteome</keyword>
<dbReference type="CDD" id="cd00067">
    <property type="entry name" value="GAL4"/>
    <property type="match status" value="1"/>
</dbReference>
<dbReference type="GO" id="GO:0000981">
    <property type="term" value="F:DNA-binding transcription factor activity, RNA polymerase II-specific"/>
    <property type="evidence" value="ECO:0007669"/>
    <property type="project" value="InterPro"/>
</dbReference>
<dbReference type="GO" id="GO:0000976">
    <property type="term" value="F:transcription cis-regulatory region binding"/>
    <property type="evidence" value="ECO:0007669"/>
    <property type="project" value="TreeGrafter"/>
</dbReference>
<dbReference type="GO" id="GO:0008270">
    <property type="term" value="F:zinc ion binding"/>
    <property type="evidence" value="ECO:0007669"/>
    <property type="project" value="InterPro"/>
</dbReference>
<gene>
    <name evidence="8" type="ORF">QBC46DRAFT_325213</name>
</gene>
<keyword evidence="2" id="KW-0805">Transcription regulation</keyword>
<feature type="domain" description="Zn(2)-C6 fungal-type" evidence="7">
    <location>
        <begin position="51"/>
        <end position="81"/>
    </location>
</feature>
<protein>
    <recommendedName>
        <fullName evidence="7">Zn(2)-C6 fungal-type domain-containing protein</fullName>
    </recommendedName>
</protein>
<feature type="region of interest" description="Disordered" evidence="6">
    <location>
        <begin position="328"/>
        <end position="379"/>
    </location>
</feature>
<feature type="region of interest" description="Disordered" evidence="6">
    <location>
        <begin position="219"/>
        <end position="243"/>
    </location>
</feature>
<comment type="subcellular location">
    <subcellularLocation>
        <location evidence="1">Nucleus</location>
    </subcellularLocation>
</comment>
<sequence>MYLGLLFSTPPRPKAAMFLSWKPSSEGGWPTLTKLPVCFDPVTAKKTGLQACANCRARKVKCIWVVGGCERCKSTGRECIYEATTASAAKSARRRSKVASSTGAGRGTGLKITATAEETSAAPSDGAWPSSHTSHDTAMSGSTSTPTSQEAATATGESSKMHSPIETPMPDMAFFGGNLAAVDPWDAVDPWEADAWVSASLHVSPVAGSASMSTTLGTAAASSTTNPGAGTMTKPRRVPPDDSDVAQCRCLRRLVVLVDEIESIVDGHGLTPLDGAMAAHKEALGRGAAMLQCAACTGRFENMMILSLLVDKLVRVCRRVAEACAAGLGGESSSSASSSSGGDSKTAPDAAPRLSLRGRGGTGPDTPVPPGRHGPDGRVYSVDAPDEYLFVVAGLLRFQLLQLFDLTQQLRQVAACAASDPMSRRLGACGEAVRDMLREAGLAPAEENDVPSI</sequence>
<dbReference type="AlphaFoldDB" id="A0AAN6RZ08"/>
<comment type="caution">
    <text evidence="8">The sequence shown here is derived from an EMBL/GenBank/DDBJ whole genome shotgun (WGS) entry which is preliminary data.</text>
</comment>
<feature type="compositionally biased region" description="Low complexity" evidence="6">
    <location>
        <begin position="113"/>
        <end position="122"/>
    </location>
</feature>
<evidence type="ECO:0000313" key="8">
    <source>
        <dbReference type="EMBL" id="KAK3934354.1"/>
    </source>
</evidence>
<dbReference type="PANTHER" id="PTHR31845:SF17">
    <property type="entry name" value="ZN(II)2CYS6 TRANSCRIPTION FACTOR (EUROFUNG)"/>
    <property type="match status" value="1"/>
</dbReference>
<accession>A0AAN6RZ08</accession>
<feature type="compositionally biased region" description="Low complexity" evidence="6">
    <location>
        <begin position="328"/>
        <end position="344"/>
    </location>
</feature>
<dbReference type="InterPro" id="IPR001138">
    <property type="entry name" value="Zn2Cys6_DnaBD"/>
</dbReference>
<dbReference type="PANTHER" id="PTHR31845">
    <property type="entry name" value="FINGER DOMAIN PROTEIN, PUTATIVE-RELATED"/>
    <property type="match status" value="1"/>
</dbReference>
<dbReference type="Gene3D" id="4.10.240.10">
    <property type="entry name" value="Zn(2)-C6 fungal-type DNA-binding domain"/>
    <property type="match status" value="1"/>
</dbReference>
<dbReference type="SUPFAM" id="SSF57701">
    <property type="entry name" value="Zn2/Cys6 DNA-binding domain"/>
    <property type="match status" value="1"/>
</dbReference>
<proteinExistence type="predicted"/>
<dbReference type="EMBL" id="MU853997">
    <property type="protein sequence ID" value="KAK3934354.1"/>
    <property type="molecule type" value="Genomic_DNA"/>
</dbReference>
<dbReference type="SMART" id="SM00066">
    <property type="entry name" value="GAL4"/>
    <property type="match status" value="1"/>
</dbReference>
<evidence type="ECO:0000256" key="3">
    <source>
        <dbReference type="ARBA" id="ARBA00023125"/>
    </source>
</evidence>
<reference evidence="9" key="1">
    <citation type="journal article" date="2023" name="Mol. Phylogenet. Evol.">
        <title>Genome-scale phylogeny and comparative genomics of the fungal order Sordariales.</title>
        <authorList>
            <person name="Hensen N."/>
            <person name="Bonometti L."/>
            <person name="Westerberg I."/>
            <person name="Brannstrom I.O."/>
            <person name="Guillou S."/>
            <person name="Cros-Aarteil S."/>
            <person name="Calhoun S."/>
            <person name="Haridas S."/>
            <person name="Kuo A."/>
            <person name="Mondo S."/>
            <person name="Pangilinan J."/>
            <person name="Riley R."/>
            <person name="LaButti K."/>
            <person name="Andreopoulos B."/>
            <person name="Lipzen A."/>
            <person name="Chen C."/>
            <person name="Yan M."/>
            <person name="Daum C."/>
            <person name="Ng V."/>
            <person name="Clum A."/>
            <person name="Steindorff A."/>
            <person name="Ohm R.A."/>
            <person name="Martin F."/>
            <person name="Silar P."/>
            <person name="Natvig D.O."/>
            <person name="Lalanne C."/>
            <person name="Gautier V."/>
            <person name="Ament-Velasquez S.L."/>
            <person name="Kruys A."/>
            <person name="Hutchinson M.I."/>
            <person name="Powell A.J."/>
            <person name="Barry K."/>
            <person name="Miller A.N."/>
            <person name="Grigoriev I.V."/>
            <person name="Debuchy R."/>
            <person name="Gladieux P."/>
            <person name="Hiltunen Thoren M."/>
            <person name="Johannesson H."/>
        </authorList>
    </citation>
    <scope>NUCLEOTIDE SEQUENCE [LARGE SCALE GENOMIC DNA]</scope>
    <source>
        <strain evidence="9">CBS 340.73</strain>
    </source>
</reference>
<keyword evidence="4" id="KW-0804">Transcription</keyword>
<feature type="compositionally biased region" description="Polar residues" evidence="6">
    <location>
        <begin position="130"/>
        <end position="158"/>
    </location>
</feature>
<evidence type="ECO:0000259" key="7">
    <source>
        <dbReference type="PROSITE" id="PS50048"/>
    </source>
</evidence>
<dbReference type="InterPro" id="IPR051089">
    <property type="entry name" value="prtT"/>
</dbReference>
<evidence type="ECO:0000256" key="4">
    <source>
        <dbReference type="ARBA" id="ARBA00023163"/>
    </source>
</evidence>
<evidence type="ECO:0000256" key="1">
    <source>
        <dbReference type="ARBA" id="ARBA00004123"/>
    </source>
</evidence>
<dbReference type="GO" id="GO:0005634">
    <property type="term" value="C:nucleus"/>
    <property type="evidence" value="ECO:0007669"/>
    <property type="project" value="UniProtKB-SubCell"/>
</dbReference>
<name>A0AAN6RZ08_9PEZI</name>